<organism evidence="1">
    <name type="scientific">marine metagenome</name>
    <dbReference type="NCBI Taxonomy" id="408172"/>
    <lineage>
        <taxon>unclassified sequences</taxon>
        <taxon>metagenomes</taxon>
        <taxon>ecological metagenomes</taxon>
    </lineage>
</organism>
<evidence type="ECO:0008006" key="2">
    <source>
        <dbReference type="Google" id="ProtNLM"/>
    </source>
</evidence>
<feature type="non-terminal residue" evidence="1">
    <location>
        <position position="42"/>
    </location>
</feature>
<dbReference type="EMBL" id="UINC01148396">
    <property type="protein sequence ID" value="SVD40247.1"/>
    <property type="molecule type" value="Genomic_DNA"/>
</dbReference>
<name>A0A382V1F6_9ZZZZ</name>
<dbReference type="AlphaFoldDB" id="A0A382V1F6"/>
<evidence type="ECO:0000313" key="1">
    <source>
        <dbReference type="EMBL" id="SVD40247.1"/>
    </source>
</evidence>
<reference evidence="1" key="1">
    <citation type="submission" date="2018-05" db="EMBL/GenBank/DDBJ databases">
        <authorList>
            <person name="Lanie J.A."/>
            <person name="Ng W.-L."/>
            <person name="Kazmierczak K.M."/>
            <person name="Andrzejewski T.M."/>
            <person name="Davidsen T.M."/>
            <person name="Wayne K.J."/>
            <person name="Tettelin H."/>
            <person name="Glass J.I."/>
            <person name="Rusch D."/>
            <person name="Podicherti R."/>
            <person name="Tsui H.-C.T."/>
            <person name="Winkler M.E."/>
        </authorList>
    </citation>
    <scope>NUCLEOTIDE SEQUENCE</scope>
</reference>
<sequence length="42" mass="4716">MNSGFIEADKRNFDAVITFDADGQHCPTILKIYIDKLQNGTD</sequence>
<protein>
    <recommendedName>
        <fullName evidence="2">Glycosyltransferase 2-like domain-containing protein</fullName>
    </recommendedName>
</protein>
<gene>
    <name evidence="1" type="ORF">METZ01_LOCUS393101</name>
</gene>
<accession>A0A382V1F6</accession>
<proteinExistence type="predicted"/>